<evidence type="ECO:0000313" key="2">
    <source>
        <dbReference type="EMBL" id="MBJ7883234.1"/>
    </source>
</evidence>
<evidence type="ECO:0000259" key="1">
    <source>
        <dbReference type="PROSITE" id="PS50113"/>
    </source>
</evidence>
<name>A0A934NL20_9FLAO</name>
<feature type="non-terminal residue" evidence="2">
    <location>
        <position position="1"/>
    </location>
</feature>
<reference evidence="2 3" key="1">
    <citation type="submission" date="2020-09" db="EMBL/GenBank/DDBJ databases">
        <title>Draft genome of Gelidibacter salicanalis PAMC21136.</title>
        <authorList>
            <person name="Park H."/>
        </authorList>
    </citation>
    <scope>NUCLEOTIDE SEQUENCE [LARGE SCALE GENOMIC DNA]</scope>
    <source>
        <strain evidence="2 3">PAMC21136</strain>
    </source>
</reference>
<feature type="domain" description="PAC" evidence="1">
    <location>
        <begin position="13"/>
        <end position="64"/>
    </location>
</feature>
<protein>
    <recommendedName>
        <fullName evidence="1">PAC domain-containing protein</fullName>
    </recommendedName>
</protein>
<dbReference type="SUPFAM" id="SSF55785">
    <property type="entry name" value="PYP-like sensor domain (PAS domain)"/>
    <property type="match status" value="1"/>
</dbReference>
<evidence type="ECO:0000313" key="3">
    <source>
        <dbReference type="Proteomes" id="UP000662373"/>
    </source>
</evidence>
<dbReference type="PROSITE" id="PS50113">
    <property type="entry name" value="PAC"/>
    <property type="match status" value="1"/>
</dbReference>
<dbReference type="Gene3D" id="3.30.450.20">
    <property type="entry name" value="PAS domain"/>
    <property type="match status" value="1"/>
</dbReference>
<feature type="non-terminal residue" evidence="2">
    <location>
        <position position="87"/>
    </location>
</feature>
<dbReference type="AlphaFoldDB" id="A0A934NL20"/>
<gene>
    <name evidence="2" type="ORF">JEM65_21685</name>
</gene>
<dbReference type="InterPro" id="IPR035965">
    <property type="entry name" value="PAS-like_dom_sf"/>
</dbReference>
<dbReference type="Proteomes" id="UP000662373">
    <property type="component" value="Unassembled WGS sequence"/>
</dbReference>
<sequence length="87" mass="9903">QNFEKCITSGDPFDFEAVLITATKKELWVRIIGHSEFAGGEYKRIFGSFQDIDERKKSEIKLAESENRLRTILEAEPECIKLLGPNG</sequence>
<proteinExistence type="predicted"/>
<accession>A0A934NL20</accession>
<dbReference type="InterPro" id="IPR000700">
    <property type="entry name" value="PAS-assoc_C"/>
</dbReference>
<organism evidence="2 3">
    <name type="scientific">Gelidibacter salicanalis</name>
    <dbReference type="NCBI Taxonomy" id="291193"/>
    <lineage>
        <taxon>Bacteria</taxon>
        <taxon>Pseudomonadati</taxon>
        <taxon>Bacteroidota</taxon>
        <taxon>Flavobacteriia</taxon>
        <taxon>Flavobacteriales</taxon>
        <taxon>Flavobacteriaceae</taxon>
        <taxon>Gelidibacter</taxon>
    </lineage>
</organism>
<keyword evidence="3" id="KW-1185">Reference proteome</keyword>
<dbReference type="EMBL" id="JAEHJZ010000390">
    <property type="protein sequence ID" value="MBJ7883234.1"/>
    <property type="molecule type" value="Genomic_DNA"/>
</dbReference>
<comment type="caution">
    <text evidence="2">The sequence shown here is derived from an EMBL/GenBank/DDBJ whole genome shotgun (WGS) entry which is preliminary data.</text>
</comment>